<dbReference type="Gene3D" id="3.40.720.10">
    <property type="entry name" value="Alkaline Phosphatase, subunit A"/>
    <property type="match status" value="1"/>
</dbReference>
<accession>A0A3M6TQW5</accession>
<dbReference type="Proteomes" id="UP000275408">
    <property type="component" value="Unassembled WGS sequence"/>
</dbReference>
<organism evidence="9 10">
    <name type="scientific">Pocillopora damicornis</name>
    <name type="common">Cauliflower coral</name>
    <name type="synonym">Millepora damicornis</name>
    <dbReference type="NCBI Taxonomy" id="46731"/>
    <lineage>
        <taxon>Eukaryota</taxon>
        <taxon>Metazoa</taxon>
        <taxon>Cnidaria</taxon>
        <taxon>Anthozoa</taxon>
        <taxon>Hexacorallia</taxon>
        <taxon>Scleractinia</taxon>
        <taxon>Astrocoeniina</taxon>
        <taxon>Pocilloporidae</taxon>
        <taxon>Pocillopora</taxon>
    </lineage>
</organism>
<dbReference type="InterPro" id="IPR017850">
    <property type="entry name" value="Alkaline_phosphatase_core_sf"/>
</dbReference>
<evidence type="ECO:0000313" key="10">
    <source>
        <dbReference type="Proteomes" id="UP000275408"/>
    </source>
</evidence>
<keyword evidence="5" id="KW-0325">Glycoprotein</keyword>
<dbReference type="PANTHER" id="PTHR43108:SF6">
    <property type="entry name" value="N-SULPHOGLUCOSAMINE SULPHOHYDROLASE"/>
    <property type="match status" value="1"/>
</dbReference>
<dbReference type="PANTHER" id="PTHR43108">
    <property type="entry name" value="N-ACETYLGLUCOSAMINE-6-SULFATASE FAMILY MEMBER"/>
    <property type="match status" value="1"/>
</dbReference>
<gene>
    <name evidence="9" type="ORF">pdam_00022601</name>
</gene>
<dbReference type="AlphaFoldDB" id="A0A3M6TQW5"/>
<proteinExistence type="inferred from homology"/>
<sequence length="508" mass="58275">MYHRQFFLCVILLVLPFISYSKEDKVDKRRNVLVFIGDDAGFETQVYNNTVCRTPNINALAKRSVIFRNGFTSVSSCSPSRSTILTGLPQHQNGMYGLHHQYHHFNSFDEVQSLPMILKKGNVRTGIIGKKHVGPDMVYPFEFAFDEENCQLLQCGRNITHMKDLARKFFEGSKNDSRPFFLYMGFFDPHRCSGNKYGPFCEKFGNGEPGMGVIPDWKPLYYSPEEVVVPYFIQDTPAAREEIAKQYTTISRLDQGIGLILEELRLAGFEENTLVIFSSDNGIPFPGAKTNLYHPGMAEPYLVSSPFAPERWGQISDAMVSLLDIVPTVLDWFGIEYPSYKIFGPNEVQLTGNSVLPVLKKEPTSGWDTAFASHNMHEVTMYYPMRVLQKKNLKLVHNLAYKMPYPIALDIFTSDTFGDLLNRTRRGVPTGWYRTLDQYYYRTQWELYDLNTDPKELKNLIDKPSYQSVFKELRQELLTWQKNTGDIWICSPQGVLVGESCEPMDNDV</sequence>
<dbReference type="InterPro" id="IPR032506">
    <property type="entry name" value="SGSH_C"/>
</dbReference>
<keyword evidence="4" id="KW-0378">Hydrolase</keyword>
<dbReference type="CDD" id="cd16027">
    <property type="entry name" value="SGSH"/>
    <property type="match status" value="1"/>
</dbReference>
<evidence type="ECO:0000256" key="4">
    <source>
        <dbReference type="ARBA" id="ARBA00022801"/>
    </source>
</evidence>
<name>A0A3M6TQW5_POCDA</name>
<evidence type="ECO:0000256" key="3">
    <source>
        <dbReference type="ARBA" id="ARBA00022729"/>
    </source>
</evidence>
<comment type="caution">
    <text evidence="9">The sequence shown here is derived from an EMBL/GenBank/DDBJ whole genome shotgun (WGS) entry which is preliminary data.</text>
</comment>
<dbReference type="EMBL" id="RCHS01003135">
    <property type="protein sequence ID" value="RMX43780.1"/>
    <property type="molecule type" value="Genomic_DNA"/>
</dbReference>
<feature type="signal peptide" evidence="6">
    <location>
        <begin position="1"/>
        <end position="21"/>
    </location>
</feature>
<keyword evidence="3 6" id="KW-0732">Signal</keyword>
<evidence type="ECO:0000256" key="1">
    <source>
        <dbReference type="ARBA" id="ARBA00001913"/>
    </source>
</evidence>
<dbReference type="GO" id="GO:0006027">
    <property type="term" value="P:glycosaminoglycan catabolic process"/>
    <property type="evidence" value="ECO:0007669"/>
    <property type="project" value="TreeGrafter"/>
</dbReference>
<evidence type="ECO:0000256" key="2">
    <source>
        <dbReference type="ARBA" id="ARBA00008779"/>
    </source>
</evidence>
<keyword evidence="10" id="KW-1185">Reference proteome</keyword>
<dbReference type="InterPro" id="IPR000917">
    <property type="entry name" value="Sulfatase_N"/>
</dbReference>
<comment type="similarity">
    <text evidence="2">Belongs to the sulfatase family.</text>
</comment>
<dbReference type="PROSITE" id="PS00523">
    <property type="entry name" value="SULFATASE_1"/>
    <property type="match status" value="1"/>
</dbReference>
<evidence type="ECO:0000259" key="8">
    <source>
        <dbReference type="Pfam" id="PF16347"/>
    </source>
</evidence>
<evidence type="ECO:0000259" key="7">
    <source>
        <dbReference type="Pfam" id="PF00884"/>
    </source>
</evidence>
<dbReference type="STRING" id="46731.A0A3M6TQW5"/>
<reference evidence="9 10" key="1">
    <citation type="journal article" date="2018" name="Sci. Rep.">
        <title>Comparative analysis of the Pocillopora damicornis genome highlights role of immune system in coral evolution.</title>
        <authorList>
            <person name="Cunning R."/>
            <person name="Bay R.A."/>
            <person name="Gillette P."/>
            <person name="Baker A.C."/>
            <person name="Traylor-Knowles N."/>
        </authorList>
    </citation>
    <scope>NUCLEOTIDE SEQUENCE [LARGE SCALE GENOMIC DNA]</scope>
    <source>
        <strain evidence="9">RSMAS</strain>
        <tissue evidence="9">Whole animal</tissue>
    </source>
</reference>
<dbReference type="Pfam" id="PF00884">
    <property type="entry name" value="Sulfatase"/>
    <property type="match status" value="1"/>
</dbReference>
<evidence type="ECO:0000256" key="6">
    <source>
        <dbReference type="SAM" id="SignalP"/>
    </source>
</evidence>
<evidence type="ECO:0000256" key="5">
    <source>
        <dbReference type="ARBA" id="ARBA00023180"/>
    </source>
</evidence>
<evidence type="ECO:0008006" key="11">
    <source>
        <dbReference type="Google" id="ProtNLM"/>
    </source>
</evidence>
<dbReference type="InterPro" id="IPR024607">
    <property type="entry name" value="Sulfatase_CS"/>
</dbReference>
<comment type="cofactor">
    <cofactor evidence="1">
        <name>Ca(2+)</name>
        <dbReference type="ChEBI" id="CHEBI:29108"/>
    </cofactor>
</comment>
<dbReference type="OrthoDB" id="10012954at2759"/>
<feature type="domain" description="Sulfatase N-terminal" evidence="7">
    <location>
        <begin position="30"/>
        <end position="335"/>
    </location>
</feature>
<protein>
    <recommendedName>
        <fullName evidence="11">Sulfatase N-terminal domain-containing protein</fullName>
    </recommendedName>
</protein>
<feature type="chain" id="PRO_5018124979" description="Sulfatase N-terminal domain-containing protein" evidence="6">
    <location>
        <begin position="22"/>
        <end position="508"/>
    </location>
</feature>
<dbReference type="SUPFAM" id="SSF53649">
    <property type="entry name" value="Alkaline phosphatase-like"/>
    <property type="match status" value="1"/>
</dbReference>
<feature type="domain" description="N-sulphoglucosamine sulphohydrolase C-terminal" evidence="8">
    <location>
        <begin position="424"/>
        <end position="482"/>
    </location>
</feature>
<dbReference type="GO" id="GO:0016250">
    <property type="term" value="F:N-sulfoglucosamine sulfohydrolase activity"/>
    <property type="evidence" value="ECO:0007669"/>
    <property type="project" value="TreeGrafter"/>
</dbReference>
<evidence type="ECO:0000313" key="9">
    <source>
        <dbReference type="EMBL" id="RMX43780.1"/>
    </source>
</evidence>
<dbReference type="GO" id="GO:0030200">
    <property type="term" value="P:heparan sulfate proteoglycan catabolic process"/>
    <property type="evidence" value="ECO:0007669"/>
    <property type="project" value="TreeGrafter"/>
</dbReference>
<dbReference type="Pfam" id="PF16347">
    <property type="entry name" value="SGSH_C"/>
    <property type="match status" value="1"/>
</dbReference>